<feature type="chain" id="PRO_5046198257" evidence="2">
    <location>
        <begin position="21"/>
        <end position="292"/>
    </location>
</feature>
<sequence>MKTKASLLISLALLSGHVVANTPANNMVAKSQKEITIMNNILKASLNAEPGIKVRQINGAYLADQGYVFTISASGLSGGFGSWKRFFLEPDIEFHDEDVMIRAEEMRIEAANEAYHVAMEALRESSEKIREFAQQEREIEFQLREVERARRDLDLERRHALKDKEEKSVKKEIEKLEAKIAKLEKEKEQVRDKRDDARDKIKSTTKEKHKKVAETRKQNIRVASQTLAQTLCDYGAGLKSLSKNHYVNFIIDNATGNKEDLVFVYSKAKINQCVVGDIDAEKLLASAQSYTF</sequence>
<protein>
    <submittedName>
        <fullName evidence="3">Uncharacterized protein</fullName>
    </submittedName>
</protein>
<evidence type="ECO:0000313" key="4">
    <source>
        <dbReference type="Proteomes" id="UP001382455"/>
    </source>
</evidence>
<accession>A0ABU8ETH1</accession>
<keyword evidence="2" id="KW-0732">Signal</keyword>
<evidence type="ECO:0000256" key="1">
    <source>
        <dbReference type="SAM" id="MobiDB-lite"/>
    </source>
</evidence>
<proteinExistence type="predicted"/>
<reference evidence="3 4" key="1">
    <citation type="submission" date="2023-12" db="EMBL/GenBank/DDBJ databases">
        <title>Friends and Foes: Symbiotic and Algicidal bacterial influence on Karenia brevis blooms.</title>
        <authorList>
            <person name="Fei C."/>
            <person name="Mohamed A.R."/>
            <person name="Booker A."/>
            <person name="Arshad M."/>
            <person name="Klass S."/>
            <person name="Ahn S."/>
            <person name="Gilbert P.M."/>
            <person name="Heil C.A."/>
            <person name="Martinez J.M."/>
            <person name="Amin S.A."/>
        </authorList>
    </citation>
    <scope>NUCLEOTIDE SEQUENCE [LARGE SCALE GENOMIC DNA]</scope>
    <source>
        <strain evidence="3 4">CE15</strain>
    </source>
</reference>
<dbReference type="EMBL" id="JBAWKS010000001">
    <property type="protein sequence ID" value="MEI4550260.1"/>
    <property type="molecule type" value="Genomic_DNA"/>
</dbReference>
<feature type="region of interest" description="Disordered" evidence="1">
    <location>
        <begin position="187"/>
        <end position="210"/>
    </location>
</feature>
<name>A0ABU8ETH1_9GAMM</name>
<dbReference type="Proteomes" id="UP001382455">
    <property type="component" value="Unassembled WGS sequence"/>
</dbReference>
<comment type="caution">
    <text evidence="3">The sequence shown here is derived from an EMBL/GenBank/DDBJ whole genome shotgun (WGS) entry which is preliminary data.</text>
</comment>
<evidence type="ECO:0000256" key="2">
    <source>
        <dbReference type="SAM" id="SignalP"/>
    </source>
</evidence>
<feature type="signal peptide" evidence="2">
    <location>
        <begin position="1"/>
        <end position="20"/>
    </location>
</feature>
<dbReference type="RefSeq" id="WP_336435517.1">
    <property type="nucleotide sequence ID" value="NZ_JBAWKS010000001.1"/>
</dbReference>
<gene>
    <name evidence="3" type="ORF">WAE96_11340</name>
</gene>
<evidence type="ECO:0000313" key="3">
    <source>
        <dbReference type="EMBL" id="MEI4550260.1"/>
    </source>
</evidence>
<keyword evidence="4" id="KW-1185">Reference proteome</keyword>
<organism evidence="3 4">
    <name type="scientific">Pseudoalteromonas spongiae</name>
    <dbReference type="NCBI Taxonomy" id="298657"/>
    <lineage>
        <taxon>Bacteria</taxon>
        <taxon>Pseudomonadati</taxon>
        <taxon>Pseudomonadota</taxon>
        <taxon>Gammaproteobacteria</taxon>
        <taxon>Alteromonadales</taxon>
        <taxon>Pseudoalteromonadaceae</taxon>
        <taxon>Pseudoalteromonas</taxon>
    </lineage>
</organism>